<comment type="caution">
    <text evidence="1">The sequence shown here is derived from an EMBL/GenBank/DDBJ whole genome shotgun (WGS) entry which is preliminary data.</text>
</comment>
<gene>
    <name evidence="1" type="ORF">AV530_010317</name>
</gene>
<evidence type="ECO:0000313" key="2">
    <source>
        <dbReference type="Proteomes" id="UP000190648"/>
    </source>
</evidence>
<dbReference type="EMBL" id="LSYS01003385">
    <property type="protein sequence ID" value="OPJ82834.1"/>
    <property type="molecule type" value="Genomic_DNA"/>
</dbReference>
<protein>
    <submittedName>
        <fullName evidence="1">Uncharacterized protein</fullName>
    </submittedName>
</protein>
<dbReference type="AlphaFoldDB" id="A0A1V4KEJ8"/>
<accession>A0A1V4KEJ8</accession>
<evidence type="ECO:0000313" key="1">
    <source>
        <dbReference type="EMBL" id="OPJ82834.1"/>
    </source>
</evidence>
<dbReference type="Proteomes" id="UP000190648">
    <property type="component" value="Unassembled WGS sequence"/>
</dbReference>
<keyword evidence="2" id="KW-1185">Reference proteome</keyword>
<name>A0A1V4KEJ8_PATFA</name>
<sequence length="107" mass="12469">MICQGQLNSTSFKMLKNSTPSVNIFLYFEHCNEGLFEHKHKKTRSAEDFVQNEHITERHFPTVCPQVWLQKNLIDLQAKHCCPLLSSKDGHRDKLTSYSHHLATRAF</sequence>
<proteinExistence type="predicted"/>
<reference evidence="1 2" key="1">
    <citation type="submission" date="2016-02" db="EMBL/GenBank/DDBJ databases">
        <title>Band-tailed pigeon sequencing and assembly.</title>
        <authorList>
            <person name="Soares A.E."/>
            <person name="Novak B.J."/>
            <person name="Rice E.S."/>
            <person name="O'Connell B."/>
            <person name="Chang D."/>
            <person name="Weber S."/>
            <person name="Shapiro B."/>
        </authorList>
    </citation>
    <scope>NUCLEOTIDE SEQUENCE [LARGE SCALE GENOMIC DNA]</scope>
    <source>
        <strain evidence="1">BTP2013</strain>
        <tissue evidence="1">Blood</tissue>
    </source>
</reference>
<organism evidence="1 2">
    <name type="scientific">Patagioenas fasciata monilis</name>
    <dbReference type="NCBI Taxonomy" id="372326"/>
    <lineage>
        <taxon>Eukaryota</taxon>
        <taxon>Metazoa</taxon>
        <taxon>Chordata</taxon>
        <taxon>Craniata</taxon>
        <taxon>Vertebrata</taxon>
        <taxon>Euteleostomi</taxon>
        <taxon>Archelosauria</taxon>
        <taxon>Archosauria</taxon>
        <taxon>Dinosauria</taxon>
        <taxon>Saurischia</taxon>
        <taxon>Theropoda</taxon>
        <taxon>Coelurosauria</taxon>
        <taxon>Aves</taxon>
        <taxon>Neognathae</taxon>
        <taxon>Neoaves</taxon>
        <taxon>Columbimorphae</taxon>
        <taxon>Columbiformes</taxon>
        <taxon>Columbidae</taxon>
        <taxon>Patagioenas</taxon>
    </lineage>
</organism>